<dbReference type="GeneID" id="98917233"/>
<evidence type="ECO:0000313" key="1">
    <source>
        <dbReference type="EMBL" id="EFF69016.1"/>
    </source>
</evidence>
<dbReference type="STRING" id="45851.BHV86_01975"/>
<gene>
    <name evidence="1" type="ORF">BUTYVIB_00821</name>
</gene>
<name>D4RYB6_9FIRM</name>
<proteinExistence type="predicted"/>
<dbReference type="Proteomes" id="UP000006238">
    <property type="component" value="Unassembled WGS sequence"/>
</dbReference>
<accession>D4RYB6</accession>
<dbReference type="RefSeq" id="WP_005601950.1">
    <property type="nucleotide sequence ID" value="NZ_GG663521.1"/>
</dbReference>
<protein>
    <recommendedName>
        <fullName evidence="3">DUF1934 domain-containing protein</fullName>
    </recommendedName>
</protein>
<dbReference type="Gene3D" id="2.40.128.20">
    <property type="match status" value="1"/>
</dbReference>
<keyword evidence="2" id="KW-1185">Reference proteome</keyword>
<dbReference type="EMBL" id="ABWN01000022">
    <property type="protein sequence ID" value="EFF69016.1"/>
    <property type="molecule type" value="Genomic_DNA"/>
</dbReference>
<sequence>MTNKVRVRIEGLHTVVMDVESDNVELITFGKYAKKGGKHYIKYDELDENSEKVVKNLLKISENEVELVSRGSKSSHMYFAKGKKNYSFYRTPFGEMNVAVDTYSMDFREEEDYLEVTLEYGLEVNREHVSECAVKICIEAVEE</sequence>
<dbReference type="SUPFAM" id="SSF50814">
    <property type="entry name" value="Lipocalins"/>
    <property type="match status" value="1"/>
</dbReference>
<organism evidence="1 2">
    <name type="scientific">Eshraghiella crossota DSM 2876</name>
    <dbReference type="NCBI Taxonomy" id="511680"/>
    <lineage>
        <taxon>Bacteria</taxon>
        <taxon>Bacillati</taxon>
        <taxon>Bacillota</taxon>
        <taxon>Clostridia</taxon>
        <taxon>Lachnospirales</taxon>
        <taxon>Lachnospiraceae</taxon>
        <taxon>Eshraghiella</taxon>
    </lineage>
</organism>
<reference evidence="1 2" key="1">
    <citation type="submission" date="2010-02" db="EMBL/GenBank/DDBJ databases">
        <authorList>
            <person name="Weinstock G."/>
            <person name="Sodergren E."/>
            <person name="Clifton S."/>
            <person name="Fulton L."/>
            <person name="Fulton B."/>
            <person name="Courtney L."/>
            <person name="Fronick C."/>
            <person name="Harrison M."/>
            <person name="Strong C."/>
            <person name="Farmer C."/>
            <person name="Delahaunty K."/>
            <person name="Markovic C."/>
            <person name="Hall O."/>
            <person name="Minx P."/>
            <person name="Tomlinson C."/>
            <person name="Mitreva M."/>
            <person name="Nelson J."/>
            <person name="Hou S."/>
            <person name="Wollam A."/>
            <person name="Pepin K.H."/>
            <person name="Johnson M."/>
            <person name="Bhonagiri V."/>
            <person name="Zhang X."/>
            <person name="Suruliraj S."/>
            <person name="Warren W."/>
            <person name="Chinwalla A."/>
            <person name="Mardis E.R."/>
            <person name="Wilson R.K."/>
        </authorList>
    </citation>
    <scope>NUCLEOTIDE SEQUENCE [LARGE SCALE GENOMIC DNA]</scope>
    <source>
        <strain evidence="1 2">DSM 2876</strain>
    </source>
</reference>
<evidence type="ECO:0000313" key="2">
    <source>
        <dbReference type="Proteomes" id="UP000006238"/>
    </source>
</evidence>
<dbReference type="HOGENOM" id="CLU_120388_0_1_9"/>
<dbReference type="InterPro" id="IPR015231">
    <property type="entry name" value="DUF1934"/>
</dbReference>
<comment type="caution">
    <text evidence="1">The sequence shown here is derived from an EMBL/GenBank/DDBJ whole genome shotgun (WGS) entry which is preliminary data.</text>
</comment>
<dbReference type="Pfam" id="PF09148">
    <property type="entry name" value="DUF1934"/>
    <property type="match status" value="1"/>
</dbReference>
<evidence type="ECO:0008006" key="3">
    <source>
        <dbReference type="Google" id="ProtNLM"/>
    </source>
</evidence>
<dbReference type="eggNOG" id="COG4506">
    <property type="taxonomic scope" value="Bacteria"/>
</dbReference>
<dbReference type="InterPro" id="IPR012674">
    <property type="entry name" value="Calycin"/>
</dbReference>
<dbReference type="AlphaFoldDB" id="D4RYB6"/>